<sequence length="499" mass="57648">MFLHDLPVKIAAVIIMFELEWNSSVMTRAQVGFFFLHVVMQIPAGMKAEKYGGKIVMQLSMFFCSLISLLTPLSIIVGSKVFFILFVSLQGLGEGCFIPTFYVFTSRWVPSQQRSRLFSAGFGGMHFGSLVGIPIIKRITDIWWFSGFLLSAILGFMWVIMSIYFVQLWRPRKRLSLRSRKNLHLVFRKIRISETGASLKVPWSKILMSLPFWCTMISHFGAVWANSIFLRDLSYFESLYEIFLGPEFMIQPFVVSLIAIVIFVIFIEILKHYKIRLQVRRKIMNSICLWGSSLMLLILAVNTTFDLQFEVTIFMIGAACTSASYTGVFLNHAELSPIFAGTLMGISNVVGNSASIVKPLLRHRMLEHERFIRSKENSHEEWTWYFIVNAVILFYINLPFLLYGRSKEQLWYHPDEVAQRLNKEYDIDLTTNEREKKPETSLHENYVDSVILQRNSDRRKHLSRLFPTHTIPNSIMDASAEEDSRQCQINEESLGKMGI</sequence>
<proteinExistence type="predicted"/>
<dbReference type="AlphaFoldDB" id="A0AAN9TMP4"/>
<feature type="transmembrane region" description="Helical" evidence="5">
    <location>
        <begin position="210"/>
        <end position="229"/>
    </location>
</feature>
<gene>
    <name evidence="7" type="ORF">V9T40_012187</name>
</gene>
<evidence type="ECO:0000256" key="3">
    <source>
        <dbReference type="ARBA" id="ARBA00022989"/>
    </source>
</evidence>
<comment type="subcellular location">
    <subcellularLocation>
        <location evidence="1">Membrane</location>
        <topology evidence="1">Multi-pass membrane protein</topology>
    </subcellularLocation>
</comment>
<feature type="transmembrane region" description="Helical" evidence="5">
    <location>
        <begin position="82"/>
        <end position="105"/>
    </location>
</feature>
<dbReference type="Pfam" id="PF07690">
    <property type="entry name" value="MFS_1"/>
    <property type="match status" value="1"/>
</dbReference>
<feature type="transmembrane region" description="Helical" evidence="5">
    <location>
        <begin position="311"/>
        <end position="331"/>
    </location>
</feature>
<dbReference type="EMBL" id="JBBCAQ010000036">
    <property type="protein sequence ID" value="KAK7575901.1"/>
    <property type="molecule type" value="Genomic_DNA"/>
</dbReference>
<dbReference type="InterPro" id="IPR011701">
    <property type="entry name" value="MFS"/>
</dbReference>
<dbReference type="PANTHER" id="PTHR11662">
    <property type="entry name" value="SOLUTE CARRIER FAMILY 17"/>
    <property type="match status" value="1"/>
</dbReference>
<dbReference type="PROSITE" id="PS50850">
    <property type="entry name" value="MFS"/>
    <property type="match status" value="1"/>
</dbReference>
<evidence type="ECO:0000313" key="8">
    <source>
        <dbReference type="Proteomes" id="UP001367676"/>
    </source>
</evidence>
<comment type="caution">
    <text evidence="7">The sequence shown here is derived from an EMBL/GenBank/DDBJ whole genome shotgun (WGS) entry which is preliminary data.</text>
</comment>
<keyword evidence="4 5" id="KW-0472">Membrane</keyword>
<feature type="domain" description="Major facilitator superfamily (MFS) profile" evidence="6">
    <location>
        <begin position="1"/>
        <end position="407"/>
    </location>
</feature>
<dbReference type="InterPro" id="IPR050382">
    <property type="entry name" value="MFS_Na/Anion_cotransporter"/>
</dbReference>
<name>A0AAN9TMP4_9HEMI</name>
<feature type="transmembrane region" description="Helical" evidence="5">
    <location>
        <begin position="117"/>
        <end position="136"/>
    </location>
</feature>
<organism evidence="7 8">
    <name type="scientific">Parthenolecanium corni</name>
    <dbReference type="NCBI Taxonomy" id="536013"/>
    <lineage>
        <taxon>Eukaryota</taxon>
        <taxon>Metazoa</taxon>
        <taxon>Ecdysozoa</taxon>
        <taxon>Arthropoda</taxon>
        <taxon>Hexapoda</taxon>
        <taxon>Insecta</taxon>
        <taxon>Pterygota</taxon>
        <taxon>Neoptera</taxon>
        <taxon>Paraneoptera</taxon>
        <taxon>Hemiptera</taxon>
        <taxon>Sternorrhyncha</taxon>
        <taxon>Coccoidea</taxon>
        <taxon>Coccidae</taxon>
        <taxon>Parthenolecanium</taxon>
    </lineage>
</organism>
<feature type="transmembrane region" description="Helical" evidence="5">
    <location>
        <begin position="249"/>
        <end position="267"/>
    </location>
</feature>
<keyword evidence="2 5" id="KW-0812">Transmembrane</keyword>
<evidence type="ECO:0000256" key="2">
    <source>
        <dbReference type="ARBA" id="ARBA00022692"/>
    </source>
</evidence>
<feature type="transmembrane region" description="Helical" evidence="5">
    <location>
        <begin position="142"/>
        <end position="166"/>
    </location>
</feature>
<reference evidence="7 8" key="1">
    <citation type="submission" date="2024-03" db="EMBL/GenBank/DDBJ databases">
        <title>Adaptation during the transition from Ophiocordyceps entomopathogen to insect associate is accompanied by gene loss and intensified selection.</title>
        <authorList>
            <person name="Ward C.M."/>
            <person name="Onetto C.A."/>
            <person name="Borneman A.R."/>
        </authorList>
    </citation>
    <scope>NUCLEOTIDE SEQUENCE [LARGE SCALE GENOMIC DNA]</scope>
    <source>
        <strain evidence="7">AWRI1</strain>
        <tissue evidence="7">Single Adult Female</tissue>
    </source>
</reference>
<dbReference type="InterPro" id="IPR036259">
    <property type="entry name" value="MFS_trans_sf"/>
</dbReference>
<feature type="transmembrane region" description="Helical" evidence="5">
    <location>
        <begin position="382"/>
        <end position="403"/>
    </location>
</feature>
<feature type="transmembrane region" description="Helical" evidence="5">
    <location>
        <begin position="287"/>
        <end position="305"/>
    </location>
</feature>
<protein>
    <recommendedName>
        <fullName evidence="6">Major facilitator superfamily (MFS) profile domain-containing protein</fullName>
    </recommendedName>
</protein>
<dbReference type="InterPro" id="IPR020846">
    <property type="entry name" value="MFS_dom"/>
</dbReference>
<feature type="transmembrane region" description="Helical" evidence="5">
    <location>
        <begin position="55"/>
        <end position="76"/>
    </location>
</feature>
<feature type="transmembrane region" description="Helical" evidence="5">
    <location>
        <begin position="338"/>
        <end position="357"/>
    </location>
</feature>
<dbReference type="GO" id="GO:0006820">
    <property type="term" value="P:monoatomic anion transport"/>
    <property type="evidence" value="ECO:0007669"/>
    <property type="project" value="TreeGrafter"/>
</dbReference>
<dbReference type="SUPFAM" id="SSF103473">
    <property type="entry name" value="MFS general substrate transporter"/>
    <property type="match status" value="1"/>
</dbReference>
<dbReference type="GO" id="GO:0022857">
    <property type="term" value="F:transmembrane transporter activity"/>
    <property type="evidence" value="ECO:0007669"/>
    <property type="project" value="InterPro"/>
</dbReference>
<accession>A0AAN9TMP4</accession>
<dbReference type="PANTHER" id="PTHR11662:SF40">
    <property type="entry name" value="MAJOR FACILITATOR SUPERFAMILY (MFS) PROFILE DOMAIN-CONTAINING PROTEIN"/>
    <property type="match status" value="1"/>
</dbReference>
<evidence type="ECO:0000256" key="1">
    <source>
        <dbReference type="ARBA" id="ARBA00004141"/>
    </source>
</evidence>
<evidence type="ECO:0000256" key="4">
    <source>
        <dbReference type="ARBA" id="ARBA00023136"/>
    </source>
</evidence>
<evidence type="ECO:0000256" key="5">
    <source>
        <dbReference type="SAM" id="Phobius"/>
    </source>
</evidence>
<evidence type="ECO:0000259" key="6">
    <source>
        <dbReference type="PROSITE" id="PS50850"/>
    </source>
</evidence>
<keyword evidence="3 5" id="KW-1133">Transmembrane helix</keyword>
<dbReference type="GO" id="GO:0016020">
    <property type="term" value="C:membrane"/>
    <property type="evidence" value="ECO:0007669"/>
    <property type="project" value="UniProtKB-SubCell"/>
</dbReference>
<dbReference type="Gene3D" id="1.20.1250.20">
    <property type="entry name" value="MFS general substrate transporter like domains"/>
    <property type="match status" value="1"/>
</dbReference>
<keyword evidence="8" id="KW-1185">Reference proteome</keyword>
<evidence type="ECO:0000313" key="7">
    <source>
        <dbReference type="EMBL" id="KAK7575901.1"/>
    </source>
</evidence>
<dbReference type="Proteomes" id="UP001367676">
    <property type="component" value="Unassembled WGS sequence"/>
</dbReference>